<dbReference type="InterPro" id="IPR001466">
    <property type="entry name" value="Beta-lactam-related"/>
</dbReference>
<comment type="caution">
    <text evidence="2">The sequence shown here is derived from an EMBL/GenBank/DDBJ whole genome shotgun (WGS) entry which is preliminary data.</text>
</comment>
<accession>A0A812RFC9</accession>
<gene>
    <name evidence="2" type="primary">RANGAP1</name>
    <name evidence="2" type="ORF">SNAT2548_LOCUS23655</name>
</gene>
<keyword evidence="3" id="KW-1185">Reference proteome</keyword>
<evidence type="ECO:0000313" key="3">
    <source>
        <dbReference type="Proteomes" id="UP000604046"/>
    </source>
</evidence>
<dbReference type="PANTHER" id="PTHR43283">
    <property type="entry name" value="BETA-LACTAMASE-RELATED"/>
    <property type="match status" value="1"/>
</dbReference>
<feature type="domain" description="Beta-lactamase-related" evidence="1">
    <location>
        <begin position="503"/>
        <end position="658"/>
    </location>
</feature>
<dbReference type="Proteomes" id="UP000604046">
    <property type="component" value="Unassembled WGS sequence"/>
</dbReference>
<evidence type="ECO:0000259" key="1">
    <source>
        <dbReference type="Pfam" id="PF00144"/>
    </source>
</evidence>
<evidence type="ECO:0000313" key="2">
    <source>
        <dbReference type="EMBL" id="CAE7435513.1"/>
    </source>
</evidence>
<sequence length="830" mass="91013">MASQYQSLTPSITDEPLSWLHVDECEAGTAISRAEIESMSPKDFVDAAPLISTHWQCSPGEFAFVEALTGAATMSHNLHQQRDQDPPEDPSQNLYVPLPMDDEVLDVRLEKQDAAGMCQSKLCSNRLANLCHLRFVRPGDELDAPHAEEGDDEMSLLHEDSPVQDLDLRGNGLTREEDEAATCKSLRLRPSASLESLESITLLGDLQHVATQAADDDPFGDDDEEDPADEAYAKEALLASGGQHAHSVFETSFARMDDGCYLNSCVADCGNANQHNFPCILDPEALLARLSPNTAKVGHKTIYHCTCTVSDAVSVMLVRLVAFAGFSAAARAVEPTFAWDGLRDGLIAWQSFGFDTDFTFEVANGSRILFRYPSKFRNVQPDQLSDITNVLEHRVDIRIRGNRSDLLRQVSVPVVLAILDGKDPSKTAGPGSVGRSQLLSQGGGVTLPALVSLVTGSEADGWQLLRDGLDAWASLGWDKDFSFNVGAANGSLFTYTKGTTNMRKRLRGASLSKWPAALAIAGLVADGTMSFDDKANKYLDWWSQDPDDPRSRITLRHLMTFQSGYTKDPKLFCSFNPWADFLSCARRLYEAASLTSPPGETWAYISIHLQLAAAMAVVASGLRPDMLFQKYLYNPLGMNSTTWTPSRNPQFASGMTTTGSDFEKMLRQLLTYEFIGKEVLSDMEKDWSAPPVSPCGDGWFGHYGMGHWFDCMGYGSGHSEGSSAPLSELCLQEAVQAGPGAYGYFPLLDRRRGFYMQIVLAEDSKCRSEIPEYLRIIAKPVVDALVLGESISSVRLLQSNGGLLLRELADIRKSLPPHCWPFPIANSLVI</sequence>
<dbReference type="InterPro" id="IPR012338">
    <property type="entry name" value="Beta-lactam/transpept-like"/>
</dbReference>
<dbReference type="SUPFAM" id="SSF56601">
    <property type="entry name" value="beta-lactamase/transpeptidase-like"/>
    <property type="match status" value="1"/>
</dbReference>
<dbReference type="EMBL" id="CAJNDS010002329">
    <property type="protein sequence ID" value="CAE7435513.1"/>
    <property type="molecule type" value="Genomic_DNA"/>
</dbReference>
<dbReference type="OrthoDB" id="2013972at2759"/>
<dbReference type="PANTHER" id="PTHR43283:SF3">
    <property type="entry name" value="BETA-LACTAMASE FAMILY PROTEIN (AFU_ORTHOLOGUE AFUA_5G07500)"/>
    <property type="match status" value="1"/>
</dbReference>
<proteinExistence type="predicted"/>
<name>A0A812RFC9_9DINO</name>
<dbReference type="Gene3D" id="3.40.710.10">
    <property type="entry name" value="DD-peptidase/beta-lactamase superfamily"/>
    <property type="match status" value="1"/>
</dbReference>
<organism evidence="2 3">
    <name type="scientific">Symbiodinium natans</name>
    <dbReference type="NCBI Taxonomy" id="878477"/>
    <lineage>
        <taxon>Eukaryota</taxon>
        <taxon>Sar</taxon>
        <taxon>Alveolata</taxon>
        <taxon>Dinophyceae</taxon>
        <taxon>Suessiales</taxon>
        <taxon>Symbiodiniaceae</taxon>
        <taxon>Symbiodinium</taxon>
    </lineage>
</organism>
<protein>
    <submittedName>
        <fullName evidence="2">RANGAP1 protein</fullName>
    </submittedName>
</protein>
<dbReference type="AlphaFoldDB" id="A0A812RFC9"/>
<reference evidence="2" key="1">
    <citation type="submission" date="2021-02" db="EMBL/GenBank/DDBJ databases">
        <authorList>
            <person name="Dougan E. K."/>
            <person name="Rhodes N."/>
            <person name="Thang M."/>
            <person name="Chan C."/>
        </authorList>
    </citation>
    <scope>NUCLEOTIDE SEQUENCE</scope>
</reference>
<dbReference type="Pfam" id="PF00144">
    <property type="entry name" value="Beta-lactamase"/>
    <property type="match status" value="1"/>
</dbReference>
<dbReference type="InterPro" id="IPR050789">
    <property type="entry name" value="Diverse_Enzym_Activities"/>
</dbReference>